<dbReference type="InterPro" id="IPR029767">
    <property type="entry name" value="WecB-like"/>
</dbReference>
<sequence length="357" mass="39814">MKVVSVIGARPQFIKEALVGRALEALNIEEIVVHSGQHYDFNMSDIFFEVLEMKTPAYNLGIGSGTHAEQTGKVMIELEKILVLEKPDLVLVYGDTNTTLAGALTAAKLKMPVAHVEAGLRQEPRDMPEEINRVLTDRISTLKFCPSKKAVENLKKEGITDGVHFTGDVMYDIFLKFENMVNSGITLKKYDLDPKKYVLSTLHRDFNTDVKERLESILRALSRISKRIPVVLPIHPRTRKRISEFGLESLTEGIKIMDPVGYDESVALTMNASSIVTDSGGLQKEAYFAKVPAVVMMKDTGWIELVESKWNVLADADEEKIVAGVFDHPRPLSELDEIYGNGKASQKVAKLISEVKR</sequence>
<dbReference type="Pfam" id="PF02350">
    <property type="entry name" value="Epimerase_2"/>
    <property type="match status" value="1"/>
</dbReference>
<dbReference type="PANTHER" id="PTHR43174">
    <property type="entry name" value="UDP-N-ACETYLGLUCOSAMINE 2-EPIMERASE"/>
    <property type="match status" value="1"/>
</dbReference>
<dbReference type="AlphaFoldDB" id="A0A7V3REH6"/>
<dbReference type="PANTHER" id="PTHR43174:SF1">
    <property type="entry name" value="UDP-N-ACETYLGLUCOSAMINE 2-EPIMERASE"/>
    <property type="match status" value="1"/>
</dbReference>
<dbReference type="Gene3D" id="3.40.50.2000">
    <property type="entry name" value="Glycogen Phosphorylase B"/>
    <property type="match status" value="2"/>
</dbReference>
<evidence type="ECO:0000259" key="2">
    <source>
        <dbReference type="Pfam" id="PF02350"/>
    </source>
</evidence>
<dbReference type="CDD" id="cd03786">
    <property type="entry name" value="GTB_UDP-GlcNAc_2-Epimerase"/>
    <property type="match status" value="1"/>
</dbReference>
<dbReference type="NCBIfam" id="TIGR00236">
    <property type="entry name" value="wecB"/>
    <property type="match status" value="1"/>
</dbReference>
<organism evidence="3">
    <name type="scientific">Mesoaciditoga lauensis</name>
    <dbReference type="NCBI Taxonomy" id="1495039"/>
    <lineage>
        <taxon>Bacteria</taxon>
        <taxon>Thermotogati</taxon>
        <taxon>Thermotogota</taxon>
        <taxon>Thermotogae</taxon>
        <taxon>Mesoaciditogales</taxon>
        <taxon>Mesoaciditogaceae</taxon>
        <taxon>Mesoaciditoga</taxon>
    </lineage>
</organism>
<reference evidence="3" key="1">
    <citation type="journal article" date="2020" name="mSystems">
        <title>Genome- and Community-Level Interaction Insights into Carbon Utilization and Element Cycling Functions of Hydrothermarchaeota in Hydrothermal Sediment.</title>
        <authorList>
            <person name="Zhou Z."/>
            <person name="Liu Y."/>
            <person name="Xu W."/>
            <person name="Pan J."/>
            <person name="Luo Z.H."/>
            <person name="Li M."/>
        </authorList>
    </citation>
    <scope>NUCLEOTIDE SEQUENCE [LARGE SCALE GENOMIC DNA]</scope>
    <source>
        <strain evidence="3">SpSt-966</strain>
    </source>
</reference>
<dbReference type="InterPro" id="IPR003331">
    <property type="entry name" value="UDP_GlcNAc_Epimerase_2_dom"/>
</dbReference>
<feature type="domain" description="UDP-N-acetylglucosamine 2-epimerase" evidence="2">
    <location>
        <begin position="25"/>
        <end position="352"/>
    </location>
</feature>
<accession>A0A7V3REH6</accession>
<gene>
    <name evidence="3" type="ORF">ENX73_03690</name>
</gene>
<evidence type="ECO:0000313" key="3">
    <source>
        <dbReference type="EMBL" id="HGE75208.1"/>
    </source>
</evidence>
<name>A0A7V3REH6_9BACT</name>
<proteinExistence type="inferred from homology"/>
<dbReference type="SUPFAM" id="SSF53756">
    <property type="entry name" value="UDP-Glycosyltransferase/glycogen phosphorylase"/>
    <property type="match status" value="1"/>
</dbReference>
<keyword evidence="1 3" id="KW-0413">Isomerase</keyword>
<protein>
    <submittedName>
        <fullName evidence="3">UDP-N-acetylglucosamine 2-epimerase (Non-hydrolyzing)</fullName>
        <ecNumber evidence="3">5.1.3.14</ecNumber>
    </submittedName>
</protein>
<comment type="caution">
    <text evidence="3">The sequence shown here is derived from an EMBL/GenBank/DDBJ whole genome shotgun (WGS) entry which is preliminary data.</text>
</comment>
<dbReference type="EMBL" id="DTPE01000157">
    <property type="protein sequence ID" value="HGE75208.1"/>
    <property type="molecule type" value="Genomic_DNA"/>
</dbReference>
<dbReference type="GO" id="GO:0008761">
    <property type="term" value="F:UDP-N-acetylglucosamine 2-epimerase activity"/>
    <property type="evidence" value="ECO:0007669"/>
    <property type="project" value="UniProtKB-EC"/>
</dbReference>
<evidence type="ECO:0000256" key="1">
    <source>
        <dbReference type="RuleBase" id="RU003513"/>
    </source>
</evidence>
<dbReference type="EC" id="5.1.3.14" evidence="3"/>
<comment type="similarity">
    <text evidence="1">Belongs to the UDP-N-acetylglucosamine 2-epimerase family.</text>
</comment>